<feature type="active site" description="Proton acceptor" evidence="13">
    <location>
        <position position="561"/>
    </location>
</feature>
<dbReference type="PROSITE" id="PS50042">
    <property type="entry name" value="CNMP_BINDING_3"/>
    <property type="match status" value="2"/>
</dbReference>
<dbReference type="InterPro" id="IPR035014">
    <property type="entry name" value="STKc_cGK"/>
</dbReference>
<dbReference type="InterPro" id="IPR011009">
    <property type="entry name" value="Kinase-like_dom_sf"/>
</dbReference>
<dbReference type="AlphaFoldDB" id="A0A671XIA0"/>
<feature type="region of interest" description="Disordered" evidence="16">
    <location>
        <begin position="102"/>
        <end position="125"/>
    </location>
</feature>
<dbReference type="InterPro" id="IPR018490">
    <property type="entry name" value="cNMP-bd_dom_sf"/>
</dbReference>
<dbReference type="InterPro" id="IPR000961">
    <property type="entry name" value="AGC-kinase_C"/>
</dbReference>
<dbReference type="InterPro" id="IPR017441">
    <property type="entry name" value="Protein_kinase_ATP_BS"/>
</dbReference>
<dbReference type="SUPFAM" id="SSF56112">
    <property type="entry name" value="Protein kinase-like (PK-like)"/>
    <property type="match status" value="1"/>
</dbReference>
<feature type="domain" description="Cyclic nucleotide-binding" evidence="18">
    <location>
        <begin position="301"/>
        <end position="386"/>
    </location>
</feature>
<evidence type="ECO:0000313" key="21">
    <source>
        <dbReference type="Proteomes" id="UP000472265"/>
    </source>
</evidence>
<feature type="compositionally biased region" description="Basic and acidic residues" evidence="16">
    <location>
        <begin position="35"/>
        <end position="58"/>
    </location>
</feature>
<dbReference type="PROSITE" id="PS51285">
    <property type="entry name" value="AGC_KINASE_CTER"/>
    <property type="match status" value="1"/>
</dbReference>
<evidence type="ECO:0000259" key="19">
    <source>
        <dbReference type="PROSITE" id="PS51285"/>
    </source>
</evidence>
<dbReference type="PANTHER" id="PTHR24353:SF24">
    <property type="match status" value="1"/>
</dbReference>
<evidence type="ECO:0000256" key="7">
    <source>
        <dbReference type="ARBA" id="ARBA00022777"/>
    </source>
</evidence>
<keyword evidence="8 12" id="KW-0067">ATP-binding</keyword>
<dbReference type="CDD" id="cd00038">
    <property type="entry name" value="CAP_ED"/>
    <property type="match status" value="2"/>
</dbReference>
<reference evidence="20" key="3">
    <citation type="submission" date="2025-09" db="UniProtKB">
        <authorList>
            <consortium name="Ensembl"/>
        </authorList>
    </citation>
    <scope>IDENTIFICATION</scope>
</reference>
<dbReference type="SUPFAM" id="SSF51206">
    <property type="entry name" value="cAMP-binding domain-like"/>
    <property type="match status" value="2"/>
</dbReference>
<keyword evidence="4 12" id="KW-0140">cGMP</keyword>
<dbReference type="InterPro" id="IPR018488">
    <property type="entry name" value="cNMP-bd_CS"/>
</dbReference>
<dbReference type="PROSITE" id="PS00888">
    <property type="entry name" value="CNMP_BINDING_1"/>
    <property type="match status" value="2"/>
</dbReference>
<feature type="region of interest" description="Disordered" evidence="16">
    <location>
        <begin position="722"/>
        <end position="747"/>
    </location>
</feature>
<dbReference type="FunFam" id="2.60.120.10:FF:000038">
    <property type="entry name" value="cGMP-dependent protein kinase"/>
    <property type="match status" value="1"/>
</dbReference>
<keyword evidence="3 12" id="KW-0723">Serine/threonine-protein kinase</keyword>
<evidence type="ECO:0000256" key="16">
    <source>
        <dbReference type="SAM" id="MobiDB-lite"/>
    </source>
</evidence>
<evidence type="ECO:0000256" key="5">
    <source>
        <dbReference type="ARBA" id="ARBA00022679"/>
    </source>
</evidence>
<dbReference type="GO" id="GO:0030553">
    <property type="term" value="F:cGMP binding"/>
    <property type="evidence" value="ECO:0007669"/>
    <property type="project" value="UniProtKB-KW"/>
</dbReference>
<evidence type="ECO:0000256" key="14">
    <source>
        <dbReference type="PIRSR" id="PIRSR000559-2"/>
    </source>
</evidence>
<dbReference type="Gene3D" id="2.60.120.10">
    <property type="entry name" value="Jelly Rolls"/>
    <property type="match status" value="2"/>
</dbReference>
<dbReference type="PROSITE" id="PS00108">
    <property type="entry name" value="PROTEIN_KINASE_ST"/>
    <property type="match status" value="1"/>
</dbReference>
<dbReference type="Proteomes" id="UP000472265">
    <property type="component" value="Chromosome 5"/>
</dbReference>
<reference evidence="20" key="2">
    <citation type="submission" date="2025-08" db="UniProtKB">
        <authorList>
            <consortium name="Ensembl"/>
        </authorList>
    </citation>
    <scope>IDENTIFICATION</scope>
</reference>
<evidence type="ECO:0000256" key="13">
    <source>
        <dbReference type="PIRSR" id="PIRSR000559-1"/>
    </source>
</evidence>
<dbReference type="PROSITE" id="PS00889">
    <property type="entry name" value="CNMP_BINDING_2"/>
    <property type="match status" value="1"/>
</dbReference>
<dbReference type="SMART" id="SM00220">
    <property type="entry name" value="S_TKc"/>
    <property type="match status" value="1"/>
</dbReference>
<evidence type="ECO:0000313" key="20">
    <source>
        <dbReference type="Ensembl" id="ENSSAUP00010050823.1"/>
    </source>
</evidence>
<dbReference type="InterPro" id="IPR000719">
    <property type="entry name" value="Prot_kinase_dom"/>
</dbReference>
<feature type="region of interest" description="Disordered" evidence="16">
    <location>
        <begin position="1"/>
        <end position="58"/>
    </location>
</feature>
<dbReference type="Gene3D" id="1.10.510.10">
    <property type="entry name" value="Transferase(Phosphotransferase) domain 1"/>
    <property type="match status" value="1"/>
</dbReference>
<evidence type="ECO:0000256" key="2">
    <source>
        <dbReference type="ARBA" id="ARBA00012428"/>
    </source>
</evidence>
<dbReference type="FunFam" id="1.10.510.10:FF:000210">
    <property type="entry name" value="Non-specific serine/threonine protein kinase"/>
    <property type="match status" value="1"/>
</dbReference>
<dbReference type="FunFam" id="2.60.120.10:FF:000043">
    <property type="entry name" value="cGMP-dependent protein kinase"/>
    <property type="match status" value="1"/>
</dbReference>
<feature type="domain" description="Cyclic nucleotide-binding" evidence="18">
    <location>
        <begin position="183"/>
        <end position="298"/>
    </location>
</feature>
<dbReference type="PIRSF" id="PIRSF000559">
    <property type="entry name" value="cGMP-dep_kinase"/>
    <property type="match status" value="1"/>
</dbReference>
<proteinExistence type="inferred from homology"/>
<dbReference type="EC" id="2.7.11.12" evidence="2 12"/>
<dbReference type="InterPro" id="IPR014710">
    <property type="entry name" value="RmlC-like_jellyroll"/>
</dbReference>
<dbReference type="InterPro" id="IPR008271">
    <property type="entry name" value="Ser/Thr_kinase_AS"/>
</dbReference>
<dbReference type="InterPro" id="IPR000595">
    <property type="entry name" value="cNMP-bd_dom"/>
</dbReference>
<feature type="domain" description="Protein kinase" evidence="17">
    <location>
        <begin position="457"/>
        <end position="696"/>
    </location>
</feature>
<protein>
    <recommendedName>
        <fullName evidence="2 12">cGMP-dependent protein kinase</fullName>
        <ecNumber evidence="2 12">2.7.11.12</ecNumber>
    </recommendedName>
</protein>
<keyword evidence="5 12" id="KW-0808">Transferase</keyword>
<dbReference type="Ensembl" id="ENSSAUT00010053437.1">
    <property type="protein sequence ID" value="ENSSAUP00010050823.1"/>
    <property type="gene ID" value="ENSSAUG00010021114.1"/>
</dbReference>
<dbReference type="GeneTree" id="ENSGT00940000159393"/>
<name>A0A671XIA0_SPAAU</name>
<feature type="binding site" evidence="14">
    <location>
        <begin position="463"/>
        <end position="471"/>
    </location>
    <ligand>
        <name>ATP</name>
        <dbReference type="ChEBI" id="CHEBI:30616"/>
    </ligand>
</feature>
<evidence type="ECO:0000259" key="18">
    <source>
        <dbReference type="PROSITE" id="PS50042"/>
    </source>
</evidence>
<evidence type="ECO:0000256" key="15">
    <source>
        <dbReference type="PROSITE-ProRule" id="PRU10141"/>
    </source>
</evidence>
<keyword evidence="6 12" id="KW-0547">Nucleotide-binding</keyword>
<feature type="compositionally biased region" description="Polar residues" evidence="16">
    <location>
        <begin position="108"/>
        <end position="122"/>
    </location>
</feature>
<evidence type="ECO:0000256" key="10">
    <source>
        <dbReference type="ARBA" id="ARBA00047298"/>
    </source>
</evidence>
<comment type="similarity">
    <text evidence="1 12">Belongs to the protein kinase superfamily. AGC Ser/Thr protein kinase family. cGMP subfamily.</text>
</comment>
<keyword evidence="9 12" id="KW-0142">cGMP-binding</keyword>
<comment type="catalytic activity">
    <reaction evidence="11">
        <text>L-seryl-[protein] + ATP = O-phospho-L-seryl-[protein] + ADP + H(+)</text>
        <dbReference type="Rhea" id="RHEA:17989"/>
        <dbReference type="Rhea" id="RHEA-COMP:9863"/>
        <dbReference type="Rhea" id="RHEA-COMP:11604"/>
        <dbReference type="ChEBI" id="CHEBI:15378"/>
        <dbReference type="ChEBI" id="CHEBI:29999"/>
        <dbReference type="ChEBI" id="CHEBI:30616"/>
        <dbReference type="ChEBI" id="CHEBI:83421"/>
        <dbReference type="ChEBI" id="CHEBI:456216"/>
        <dbReference type="EC" id="2.7.11.12"/>
    </reaction>
</comment>
<dbReference type="SMART" id="SM00133">
    <property type="entry name" value="S_TK_X"/>
    <property type="match status" value="1"/>
</dbReference>
<dbReference type="PANTHER" id="PTHR24353">
    <property type="entry name" value="CYCLIC NUCLEOTIDE-DEPENDENT PROTEIN KINASE"/>
    <property type="match status" value="1"/>
</dbReference>
<dbReference type="PROSITE" id="PS00107">
    <property type="entry name" value="PROTEIN_KINASE_ATP"/>
    <property type="match status" value="1"/>
</dbReference>
<gene>
    <name evidence="20" type="primary">PRKG2</name>
    <name evidence="20" type="synonym">prkg2</name>
</gene>
<keyword evidence="21" id="KW-1185">Reference proteome</keyword>
<dbReference type="Pfam" id="PF00027">
    <property type="entry name" value="cNMP_binding"/>
    <property type="match status" value="2"/>
</dbReference>
<evidence type="ECO:0000256" key="1">
    <source>
        <dbReference type="ARBA" id="ARBA00006352"/>
    </source>
</evidence>
<dbReference type="Pfam" id="PF00069">
    <property type="entry name" value="Pkinase"/>
    <property type="match status" value="1"/>
</dbReference>
<dbReference type="Gene3D" id="3.30.200.20">
    <property type="entry name" value="Phosphorylase Kinase, domain 1"/>
    <property type="match status" value="2"/>
</dbReference>
<dbReference type="PRINTS" id="PR00103">
    <property type="entry name" value="CAMPKINASE"/>
</dbReference>
<keyword evidence="7 12" id="KW-0418">Kinase</keyword>
<evidence type="ECO:0000256" key="6">
    <source>
        <dbReference type="ARBA" id="ARBA00022741"/>
    </source>
</evidence>
<feature type="binding site" evidence="15">
    <location>
        <position position="490"/>
    </location>
    <ligand>
        <name>ATP</name>
        <dbReference type="ChEBI" id="CHEBI:30616"/>
    </ligand>
</feature>
<evidence type="ECO:0000256" key="9">
    <source>
        <dbReference type="ARBA" id="ARBA00022992"/>
    </source>
</evidence>
<evidence type="ECO:0000256" key="3">
    <source>
        <dbReference type="ARBA" id="ARBA00022527"/>
    </source>
</evidence>
<dbReference type="CDD" id="cd05572">
    <property type="entry name" value="STKc_cGK"/>
    <property type="match status" value="1"/>
</dbReference>
<accession>A0A671XIA0</accession>
<evidence type="ECO:0000259" key="17">
    <source>
        <dbReference type="PROSITE" id="PS50011"/>
    </source>
</evidence>
<dbReference type="InterPro" id="IPR002374">
    <property type="entry name" value="cGMP_dep_kinase"/>
</dbReference>
<dbReference type="GO" id="GO:0005524">
    <property type="term" value="F:ATP binding"/>
    <property type="evidence" value="ECO:0007669"/>
    <property type="project" value="UniProtKB-UniRule"/>
</dbReference>
<feature type="domain" description="AGC-kinase C-terminal" evidence="19">
    <location>
        <begin position="697"/>
        <end position="747"/>
    </location>
</feature>
<dbReference type="GO" id="GO:0004692">
    <property type="term" value="F:cGMP-dependent protein kinase activity"/>
    <property type="evidence" value="ECO:0007669"/>
    <property type="project" value="UniProtKB-EC"/>
</dbReference>
<dbReference type="PROSITE" id="PS50011">
    <property type="entry name" value="PROTEIN_KINASE_DOM"/>
    <property type="match status" value="1"/>
</dbReference>
<evidence type="ECO:0000256" key="11">
    <source>
        <dbReference type="ARBA" id="ARBA00047462"/>
    </source>
</evidence>
<evidence type="ECO:0000256" key="12">
    <source>
        <dbReference type="PIRNR" id="PIRNR000559"/>
    </source>
</evidence>
<reference evidence="20" key="1">
    <citation type="submission" date="2021-04" db="EMBL/GenBank/DDBJ databases">
        <authorList>
            <consortium name="Wellcome Sanger Institute Data Sharing"/>
        </authorList>
    </citation>
    <scope>NUCLEOTIDE SEQUENCE [LARGE SCALE GENOMIC DNA]</scope>
</reference>
<organism evidence="20 21">
    <name type="scientific">Sparus aurata</name>
    <name type="common">Gilthead sea bream</name>
    <dbReference type="NCBI Taxonomy" id="8175"/>
    <lineage>
        <taxon>Eukaryota</taxon>
        <taxon>Metazoa</taxon>
        <taxon>Chordata</taxon>
        <taxon>Craniata</taxon>
        <taxon>Vertebrata</taxon>
        <taxon>Euteleostomi</taxon>
        <taxon>Actinopterygii</taxon>
        <taxon>Neopterygii</taxon>
        <taxon>Teleostei</taxon>
        <taxon>Neoteleostei</taxon>
        <taxon>Acanthomorphata</taxon>
        <taxon>Eupercaria</taxon>
        <taxon>Spariformes</taxon>
        <taxon>Sparidae</taxon>
        <taxon>Sparus</taxon>
    </lineage>
</organism>
<evidence type="ECO:0000256" key="4">
    <source>
        <dbReference type="ARBA" id="ARBA00022535"/>
    </source>
</evidence>
<dbReference type="SMART" id="SM00100">
    <property type="entry name" value="cNMP"/>
    <property type="match status" value="2"/>
</dbReference>
<comment type="catalytic activity">
    <reaction evidence="10 12">
        <text>L-threonyl-[protein] + ATP = O-phospho-L-threonyl-[protein] + ADP + H(+)</text>
        <dbReference type="Rhea" id="RHEA:46608"/>
        <dbReference type="Rhea" id="RHEA-COMP:11060"/>
        <dbReference type="Rhea" id="RHEA-COMP:11605"/>
        <dbReference type="ChEBI" id="CHEBI:15378"/>
        <dbReference type="ChEBI" id="CHEBI:30013"/>
        <dbReference type="ChEBI" id="CHEBI:30616"/>
        <dbReference type="ChEBI" id="CHEBI:61977"/>
        <dbReference type="ChEBI" id="CHEBI:456216"/>
        <dbReference type="EC" id="2.7.11.12"/>
    </reaction>
</comment>
<feature type="binding site" evidence="14">
    <location>
        <position position="486"/>
    </location>
    <ligand>
        <name>ATP</name>
        <dbReference type="ChEBI" id="CHEBI:30616"/>
    </ligand>
</feature>
<sequence>MGNGSMKSKRYKQADGSAGHKDNGAGFKNSSLDSLRARVDELEREGKRRDEELSAKEQQIKSLQEQLAKQTRALAELSEELQNKCIQLNKLQDVMKNQSAASAGLASRQPSIKTGSRGSPNLSVRIKETLNRRKGAKAGVSAEPTSRTYDSSCLPKFSFEKARVPKDASVKKLLTDALNKNQYLRRLELQQIKDMVECMYERTYQQGEYVIKQGEPGNHLFVLADGKLDVFQQNKLLTSITVWTTFGELAILYNCTRTASVRAVNKVRTWALDREVFQNIMRRTAETRHEQYRNFLRSVSLLANLPEDKLSKIVDCLEVEYYDKGEYVIREGEEGSTFYIIAQGKVRVTQTTEAHKLPQIINTLQRGDYFGEKALISLSANIPVVAQLTRGCCFSRTFDQTVGTFNELQKYLQGYVATLDRDDKKRHARWSQPLSPDIIRLKDMVSEFPSSRPFDHLDVIATLGVGGFGRVELVKVRGEDITFALKVIKKKHVVDNRQEEHIHSERKILAEARSPFVVNKTFKLGFLVFRGSFDEPTAKFCVGCVTEAFDYLHRKGVLYRDLKPENLMLDTEGYIKLVDFGFAKKIRCGQKTWTFCGTPEYVAPEIILNKGHNFSVDFWSLGILVFELLTGSPPFSGSDQMMTYTFILKGIEKMDFPKKITKRPEDLIRKLCRRNPSERLGNLKNGITDIKKHRWFNGFNWEGLKARTLLSPLKRELTGPTDHSYFDSYPPDEDSPPDELSGWDMDF</sequence>
<evidence type="ECO:0000256" key="8">
    <source>
        <dbReference type="ARBA" id="ARBA00022840"/>
    </source>
</evidence>